<evidence type="ECO:0000313" key="3">
    <source>
        <dbReference type="Proteomes" id="UP000230852"/>
    </source>
</evidence>
<feature type="region of interest" description="Disordered" evidence="1">
    <location>
        <begin position="45"/>
        <end position="78"/>
    </location>
</feature>
<proteinExistence type="predicted"/>
<gene>
    <name evidence="2" type="ORF">COU28_00585</name>
</gene>
<dbReference type="AlphaFoldDB" id="A0A2H0TZH3"/>
<protein>
    <submittedName>
        <fullName evidence="2">Uncharacterized protein</fullName>
    </submittedName>
</protein>
<feature type="compositionally biased region" description="Basic and acidic residues" evidence="1">
    <location>
        <begin position="65"/>
        <end position="78"/>
    </location>
</feature>
<organism evidence="2 3">
    <name type="scientific">Candidatus Magasanikbacteria bacterium CG10_big_fil_rev_8_21_14_0_10_36_16</name>
    <dbReference type="NCBI Taxonomy" id="1974645"/>
    <lineage>
        <taxon>Bacteria</taxon>
        <taxon>Candidatus Magasanikiibacteriota</taxon>
    </lineage>
</organism>
<sequence>MPKKNLRTIKETLKGGNVKSINKKTLEKKKNAELIKKADANKLPGYHTVKRKGQKKFLRSNQNPKKKDNLDPLWDKKR</sequence>
<dbReference type="InterPro" id="IPR024997">
    <property type="entry name" value="DUF3892"/>
</dbReference>
<feature type="compositionally biased region" description="Basic residues" evidence="1">
    <location>
        <begin position="48"/>
        <end position="58"/>
    </location>
</feature>
<dbReference type="Proteomes" id="UP000230852">
    <property type="component" value="Unassembled WGS sequence"/>
</dbReference>
<evidence type="ECO:0000256" key="1">
    <source>
        <dbReference type="SAM" id="MobiDB-lite"/>
    </source>
</evidence>
<dbReference type="Pfam" id="PF13031">
    <property type="entry name" value="DUF3892"/>
    <property type="match status" value="1"/>
</dbReference>
<evidence type="ECO:0000313" key="2">
    <source>
        <dbReference type="EMBL" id="PIR78635.1"/>
    </source>
</evidence>
<comment type="caution">
    <text evidence="2">The sequence shown here is derived from an EMBL/GenBank/DDBJ whole genome shotgun (WGS) entry which is preliminary data.</text>
</comment>
<reference evidence="3" key="1">
    <citation type="submission" date="2017-09" db="EMBL/GenBank/DDBJ databases">
        <title>Depth-based differentiation of microbial function through sediment-hosted aquifers and enrichment of novel symbionts in the deep terrestrial subsurface.</title>
        <authorList>
            <person name="Probst A.J."/>
            <person name="Ladd B."/>
            <person name="Jarett J.K."/>
            <person name="Geller-Mcgrath D.E."/>
            <person name="Sieber C.M.K."/>
            <person name="Emerson J.B."/>
            <person name="Anantharaman K."/>
            <person name="Thomas B.C."/>
            <person name="Malmstrom R."/>
            <person name="Stieglmeier M."/>
            <person name="Klingl A."/>
            <person name="Woyke T."/>
            <person name="Ryan C.M."/>
            <person name="Banfield J.F."/>
        </authorList>
    </citation>
    <scope>NUCLEOTIDE SEQUENCE [LARGE SCALE GENOMIC DNA]</scope>
</reference>
<name>A0A2H0TZH3_9BACT</name>
<dbReference type="EMBL" id="PFBU01000009">
    <property type="protein sequence ID" value="PIR78635.1"/>
    <property type="molecule type" value="Genomic_DNA"/>
</dbReference>
<accession>A0A2H0TZH3</accession>